<dbReference type="OrthoDB" id="2286203at2759"/>
<dbReference type="PANTHER" id="PTHR13512">
    <property type="entry name" value="MEDIATOR COMPLEX SUBUNIT 28"/>
    <property type="match status" value="1"/>
</dbReference>
<dbReference type="Proteomes" id="UP001652621">
    <property type="component" value="Unplaced"/>
</dbReference>
<evidence type="ECO:0000256" key="7">
    <source>
        <dbReference type="ARBA" id="ARBA00023163"/>
    </source>
</evidence>
<keyword evidence="8" id="KW-0539">Nucleus</keyword>
<dbReference type="Pfam" id="PF11594">
    <property type="entry name" value="Med28"/>
    <property type="match status" value="1"/>
</dbReference>
<protein>
    <recommendedName>
        <fullName evidence="3">Mediator of RNA polymerase II transcription subunit 28</fullName>
    </recommendedName>
    <alternativeName>
        <fullName evidence="9">Mediator complex subunit 28</fullName>
    </alternativeName>
</protein>
<dbReference type="RefSeq" id="XP_005185947.1">
    <property type="nucleotide sequence ID" value="XM_005185890.3"/>
</dbReference>
<dbReference type="KEGG" id="mde:101889934"/>
<evidence type="ECO:0000256" key="6">
    <source>
        <dbReference type="ARBA" id="ARBA00023159"/>
    </source>
</evidence>
<gene>
    <name evidence="11" type="primary">101889934</name>
    <name evidence="13" type="synonym">LOC101889934</name>
</gene>
<evidence type="ECO:0000256" key="2">
    <source>
        <dbReference type="ARBA" id="ARBA00005571"/>
    </source>
</evidence>
<dbReference type="AlphaFoldDB" id="A0A1I8NEH3"/>
<dbReference type="STRING" id="7370.A0A1I8NEH3"/>
<evidence type="ECO:0000313" key="11">
    <source>
        <dbReference type="EnsemblMetazoa" id="MDOA014376-PA"/>
    </source>
</evidence>
<evidence type="ECO:0000313" key="12">
    <source>
        <dbReference type="Proteomes" id="UP001652621"/>
    </source>
</evidence>
<dbReference type="EnsemblMetazoa" id="MDOA014376-RA">
    <property type="protein sequence ID" value="MDOA014376-PA"/>
    <property type="gene ID" value="MDOA014376"/>
</dbReference>
<organism evidence="11">
    <name type="scientific">Musca domestica</name>
    <name type="common">House fly</name>
    <dbReference type="NCBI Taxonomy" id="7370"/>
    <lineage>
        <taxon>Eukaryota</taxon>
        <taxon>Metazoa</taxon>
        <taxon>Ecdysozoa</taxon>
        <taxon>Arthropoda</taxon>
        <taxon>Hexapoda</taxon>
        <taxon>Insecta</taxon>
        <taxon>Pterygota</taxon>
        <taxon>Neoptera</taxon>
        <taxon>Endopterygota</taxon>
        <taxon>Diptera</taxon>
        <taxon>Brachycera</taxon>
        <taxon>Muscomorpha</taxon>
        <taxon>Muscoidea</taxon>
        <taxon>Muscidae</taxon>
        <taxon>Musca</taxon>
    </lineage>
</organism>
<dbReference type="VEuPathDB" id="VectorBase:MDOMA2_016264"/>
<comment type="similarity">
    <text evidence="2">Belongs to the Mediator complex subunit 28 family.</text>
</comment>
<proteinExistence type="inferred from homology"/>
<feature type="compositionally biased region" description="Low complexity" evidence="10">
    <location>
        <begin position="131"/>
        <end position="143"/>
    </location>
</feature>
<dbReference type="eggNOG" id="ENOG502QSN9">
    <property type="taxonomic scope" value="Eukaryota"/>
</dbReference>
<name>A0A1I8NEH3_MUSDO</name>
<evidence type="ECO:0000313" key="13">
    <source>
        <dbReference type="RefSeq" id="XP_005185947.1"/>
    </source>
</evidence>
<sequence length="213" mass="23372">MASSSNVNGNLMDEFEEAFQNCLLSLTKLEANTGTNEEEVELEVQKTTNRFIDVARQMEAFFLQKRFLVSTLKPDQLIKDENQYLRIEIQRKEALLNKHYSRLEEWKSCLSDIQQNPAALNRPVGPGAGGLDSSAGGLAGPTGASTAAAAAAVMGMGGPQQQQQRMMPNMPGGTMPGQMGQMTQGGAQQHLQNQKMLQAQQMQQLRMMGKLPK</sequence>
<keyword evidence="4" id="KW-0805">Transcription regulation</keyword>
<reference evidence="11" key="1">
    <citation type="submission" date="2020-05" db="UniProtKB">
        <authorList>
            <consortium name="EnsemblMetazoa"/>
        </authorList>
    </citation>
    <scope>IDENTIFICATION</scope>
    <source>
        <strain evidence="11">Aabys</strain>
    </source>
</reference>
<feature type="region of interest" description="Disordered" evidence="10">
    <location>
        <begin position="124"/>
        <end position="143"/>
    </location>
</feature>
<dbReference type="PANTHER" id="PTHR13512:SF2">
    <property type="entry name" value="MEDIATOR OF RNA POLYMERASE II TRANSCRIPTION SUBUNIT 28"/>
    <property type="match status" value="1"/>
</dbReference>
<dbReference type="GO" id="GO:0016592">
    <property type="term" value="C:mediator complex"/>
    <property type="evidence" value="ECO:0007669"/>
    <property type="project" value="TreeGrafter"/>
</dbReference>
<keyword evidence="12" id="KW-1185">Reference proteome</keyword>
<dbReference type="VEuPathDB" id="VectorBase:MDOA014376"/>
<comment type="subcellular location">
    <subcellularLocation>
        <location evidence="1">Nucleus</location>
    </subcellularLocation>
</comment>
<accession>A0A1I8NEH3</accession>
<evidence type="ECO:0000256" key="4">
    <source>
        <dbReference type="ARBA" id="ARBA00023015"/>
    </source>
</evidence>
<evidence type="ECO:0000256" key="8">
    <source>
        <dbReference type="ARBA" id="ARBA00023242"/>
    </source>
</evidence>
<evidence type="ECO:0000256" key="5">
    <source>
        <dbReference type="ARBA" id="ARBA00023054"/>
    </source>
</evidence>
<keyword evidence="5" id="KW-0175">Coiled coil</keyword>
<dbReference type="InterPro" id="IPR021640">
    <property type="entry name" value="Mediator_Med28"/>
</dbReference>
<keyword evidence="7" id="KW-0804">Transcription</keyword>
<evidence type="ECO:0000256" key="9">
    <source>
        <dbReference type="ARBA" id="ARBA00031964"/>
    </source>
</evidence>
<evidence type="ECO:0000256" key="3">
    <source>
        <dbReference type="ARBA" id="ARBA00019683"/>
    </source>
</evidence>
<evidence type="ECO:0000256" key="1">
    <source>
        <dbReference type="ARBA" id="ARBA00004123"/>
    </source>
</evidence>
<evidence type="ECO:0000256" key="10">
    <source>
        <dbReference type="SAM" id="MobiDB-lite"/>
    </source>
</evidence>
<keyword evidence="6" id="KW-0010">Activator</keyword>
<reference evidence="13" key="2">
    <citation type="submission" date="2025-04" db="UniProtKB">
        <authorList>
            <consortium name="RefSeq"/>
        </authorList>
    </citation>
    <scope>IDENTIFICATION</scope>
    <source>
        <strain evidence="13">Aabys</strain>
    </source>
</reference>